<comment type="caution">
    <text evidence="2">The sequence shown here is derived from an EMBL/GenBank/DDBJ whole genome shotgun (WGS) entry which is preliminary data.</text>
</comment>
<reference evidence="2" key="1">
    <citation type="submission" date="2021-02" db="EMBL/GenBank/DDBJ databases">
        <authorList>
            <person name="Nowell W R."/>
        </authorList>
    </citation>
    <scope>NUCLEOTIDE SEQUENCE</scope>
</reference>
<dbReference type="PANTHER" id="PTHR10264:SF19">
    <property type="entry name" value="AT06885P-RELATED"/>
    <property type="match status" value="1"/>
</dbReference>
<organism evidence="2 3">
    <name type="scientific">Rotaria magnacalcarata</name>
    <dbReference type="NCBI Taxonomy" id="392030"/>
    <lineage>
        <taxon>Eukaryota</taxon>
        <taxon>Metazoa</taxon>
        <taxon>Spiralia</taxon>
        <taxon>Gnathifera</taxon>
        <taxon>Rotifera</taxon>
        <taxon>Eurotatoria</taxon>
        <taxon>Bdelloidea</taxon>
        <taxon>Philodinida</taxon>
        <taxon>Philodinidae</taxon>
        <taxon>Rotaria</taxon>
    </lineage>
</organism>
<dbReference type="EMBL" id="CAJOBJ010146862">
    <property type="protein sequence ID" value="CAF4787830.1"/>
    <property type="molecule type" value="Genomic_DNA"/>
</dbReference>
<accession>A0A8S3B287</accession>
<proteinExistence type="predicted"/>
<sequence>DAQNPEVDLDKCGRILVVLKEYERVVIMRLARTLTLETKGPGLLFVLPNIDSLTKVDLRTAPL</sequence>
<name>A0A8S3B287_9BILA</name>
<gene>
    <name evidence="1" type="ORF">BYL167_LOCUS20620</name>
    <name evidence="2" type="ORF">GIL414_LOCUS46615</name>
</gene>
<evidence type="ECO:0000313" key="2">
    <source>
        <dbReference type="EMBL" id="CAF4787830.1"/>
    </source>
</evidence>
<dbReference type="PANTHER" id="PTHR10264">
    <property type="entry name" value="BAND 7 PROTEIN-RELATED"/>
    <property type="match status" value="1"/>
</dbReference>
<evidence type="ECO:0000313" key="1">
    <source>
        <dbReference type="EMBL" id="CAF4132524.1"/>
    </source>
</evidence>
<dbReference type="EMBL" id="CAJOBH010009122">
    <property type="protein sequence ID" value="CAF4132524.1"/>
    <property type="molecule type" value="Genomic_DNA"/>
</dbReference>
<dbReference type="InterPro" id="IPR043202">
    <property type="entry name" value="Band-7_stomatin-like"/>
</dbReference>
<dbReference type="Proteomes" id="UP000681720">
    <property type="component" value="Unassembled WGS sequence"/>
</dbReference>
<evidence type="ECO:0000313" key="3">
    <source>
        <dbReference type="Proteomes" id="UP000681720"/>
    </source>
</evidence>
<protein>
    <submittedName>
        <fullName evidence="2">Uncharacterized protein</fullName>
    </submittedName>
</protein>
<dbReference type="Proteomes" id="UP000681967">
    <property type="component" value="Unassembled WGS sequence"/>
</dbReference>
<dbReference type="AlphaFoldDB" id="A0A8S3B287"/>
<feature type="non-terminal residue" evidence="2">
    <location>
        <position position="1"/>
    </location>
</feature>
<dbReference type="GO" id="GO:0005886">
    <property type="term" value="C:plasma membrane"/>
    <property type="evidence" value="ECO:0007669"/>
    <property type="project" value="InterPro"/>
</dbReference>